<dbReference type="PROSITE" id="PS50853">
    <property type="entry name" value="FN3"/>
    <property type="match status" value="2"/>
</dbReference>
<accession>A0A085NL92</accession>
<feature type="domain" description="Fibronectin type-III" evidence="3">
    <location>
        <begin position="208"/>
        <end position="300"/>
    </location>
</feature>
<dbReference type="AlphaFoldDB" id="A0A085NL92"/>
<protein>
    <recommendedName>
        <fullName evidence="3">Fibronectin type-III domain-containing protein</fullName>
    </recommendedName>
</protein>
<sequence length="431" mass="46527">MLVFSTVILLKPGFGGHTSANGQRVVSGAKVGQATMFRIVRTRDGAILAPKIKTADGRTLILMTNKNSPGSAGNVLRLLGAKKSSPEVCSAAANDPTTTGTTAGNENVEFQESIYDKPPVLEIANAELANRVQQCTDEASNDSKTFKYVDDPSCAKKPRNDTDSLGMEDPMIGDDDPLVIKTESGVHSDEQNYKSAATGYLSRSKVAAVAPMRWDVGSWCFAAVVKTTSCAVCSYYIPRDSQMEATLMEHVDPELFESQKSNMVQVDLLPGVAYRFRVAALNACGRGPWSEFSTFRTCVPGFPGAPASIRVTRCSDGAHLKWEPPLNCAGEITEYSVYLAIKNSPNNPNSQLTFVRVYIGPDSSCVVGLPTVDQAFLDMSSTPPAVIFRIAARNQKGYGPATQVRWLQDQTSSLHNLPSPNARAKRSATER</sequence>
<dbReference type="GO" id="GO:0035097">
    <property type="term" value="C:histone methyltransferase complex"/>
    <property type="evidence" value="ECO:0007669"/>
    <property type="project" value="TreeGrafter"/>
</dbReference>
<dbReference type="InterPro" id="IPR003961">
    <property type="entry name" value="FN3_dom"/>
</dbReference>
<name>A0A085NL92_9BILA</name>
<dbReference type="SUPFAM" id="SSF49265">
    <property type="entry name" value="Fibronectin type III"/>
    <property type="match status" value="1"/>
</dbReference>
<evidence type="ECO:0000256" key="1">
    <source>
        <dbReference type="ARBA" id="ARBA00022441"/>
    </source>
</evidence>
<feature type="region of interest" description="Disordered" evidence="2">
    <location>
        <begin position="411"/>
        <end position="431"/>
    </location>
</feature>
<keyword evidence="1" id="KW-0880">Kelch repeat</keyword>
<dbReference type="Proteomes" id="UP000030758">
    <property type="component" value="Unassembled WGS sequence"/>
</dbReference>
<evidence type="ECO:0000313" key="5">
    <source>
        <dbReference type="EMBL" id="KFD70238.1"/>
    </source>
</evidence>
<dbReference type="EMBL" id="KL367489">
    <property type="protein sequence ID" value="KFD70238.1"/>
    <property type="molecule type" value="Genomic_DNA"/>
</dbReference>
<proteinExistence type="predicted"/>
<keyword evidence="6" id="KW-1185">Reference proteome</keyword>
<dbReference type="GO" id="GO:0006338">
    <property type="term" value="P:chromatin remodeling"/>
    <property type="evidence" value="ECO:0007669"/>
    <property type="project" value="TreeGrafter"/>
</dbReference>
<evidence type="ECO:0000259" key="3">
    <source>
        <dbReference type="PROSITE" id="PS50853"/>
    </source>
</evidence>
<reference evidence="5 6" key="1">
    <citation type="journal article" date="2014" name="Nat. Genet.">
        <title>Genome and transcriptome of the porcine whipworm Trichuris suis.</title>
        <authorList>
            <person name="Jex A.R."/>
            <person name="Nejsum P."/>
            <person name="Schwarz E.M."/>
            <person name="Hu L."/>
            <person name="Young N.D."/>
            <person name="Hall R.S."/>
            <person name="Korhonen P.K."/>
            <person name="Liao S."/>
            <person name="Thamsborg S."/>
            <person name="Xia J."/>
            <person name="Xu P."/>
            <person name="Wang S."/>
            <person name="Scheerlinck J.P."/>
            <person name="Hofmann A."/>
            <person name="Sternberg P.W."/>
            <person name="Wang J."/>
            <person name="Gasser R.B."/>
        </authorList>
    </citation>
    <scope>NUCLEOTIDE SEQUENCE [LARGE SCALE GENOMIC DNA]</scope>
    <source>
        <strain evidence="5">DCEP-RM93F</strain>
        <strain evidence="4">DCEP-RM93M</strain>
    </source>
</reference>
<evidence type="ECO:0000256" key="2">
    <source>
        <dbReference type="SAM" id="MobiDB-lite"/>
    </source>
</evidence>
<feature type="domain" description="Fibronectin type-III" evidence="3">
    <location>
        <begin position="302"/>
        <end position="414"/>
    </location>
</feature>
<dbReference type="SMART" id="SM00060">
    <property type="entry name" value="FN3"/>
    <property type="match status" value="2"/>
</dbReference>
<dbReference type="GO" id="GO:0003713">
    <property type="term" value="F:transcription coactivator activity"/>
    <property type="evidence" value="ECO:0007669"/>
    <property type="project" value="TreeGrafter"/>
</dbReference>
<dbReference type="InterPro" id="IPR036116">
    <property type="entry name" value="FN3_sf"/>
</dbReference>
<dbReference type="CDD" id="cd00063">
    <property type="entry name" value="FN3"/>
    <property type="match status" value="2"/>
</dbReference>
<dbReference type="PANTHER" id="PTHR46003:SF1">
    <property type="entry name" value="HOST CELL FACTOR"/>
    <property type="match status" value="1"/>
</dbReference>
<evidence type="ECO:0000313" key="6">
    <source>
        <dbReference type="Proteomes" id="UP000030764"/>
    </source>
</evidence>
<dbReference type="Proteomes" id="UP000030764">
    <property type="component" value="Unassembled WGS sequence"/>
</dbReference>
<dbReference type="InterPro" id="IPR013783">
    <property type="entry name" value="Ig-like_fold"/>
</dbReference>
<evidence type="ECO:0000313" key="4">
    <source>
        <dbReference type="EMBL" id="KFD55906.1"/>
    </source>
</evidence>
<dbReference type="EMBL" id="KL363197">
    <property type="protein sequence ID" value="KFD55906.1"/>
    <property type="molecule type" value="Genomic_DNA"/>
</dbReference>
<organism evidence="5">
    <name type="scientific">Trichuris suis</name>
    <name type="common">pig whipworm</name>
    <dbReference type="NCBI Taxonomy" id="68888"/>
    <lineage>
        <taxon>Eukaryota</taxon>
        <taxon>Metazoa</taxon>
        <taxon>Ecdysozoa</taxon>
        <taxon>Nematoda</taxon>
        <taxon>Enoplea</taxon>
        <taxon>Dorylaimia</taxon>
        <taxon>Trichinellida</taxon>
        <taxon>Trichuridae</taxon>
        <taxon>Trichuris</taxon>
    </lineage>
</organism>
<dbReference type="Gene3D" id="2.60.40.10">
    <property type="entry name" value="Immunoglobulins"/>
    <property type="match status" value="2"/>
</dbReference>
<gene>
    <name evidence="4" type="ORF">M513_03345</name>
    <name evidence="5" type="ORF">M514_03345</name>
</gene>
<dbReference type="InterPro" id="IPR043536">
    <property type="entry name" value="HCF1/2"/>
</dbReference>
<dbReference type="PANTHER" id="PTHR46003">
    <property type="entry name" value="HOST CELL FACTOR"/>
    <property type="match status" value="1"/>
</dbReference>